<evidence type="ECO:0000256" key="1">
    <source>
        <dbReference type="SAM" id="SignalP"/>
    </source>
</evidence>
<proteinExistence type="predicted"/>
<feature type="chain" id="PRO_5036260454" evidence="1">
    <location>
        <begin position="22"/>
        <end position="146"/>
    </location>
</feature>
<organism evidence="2">
    <name type="scientific">Culex pipiens</name>
    <name type="common">House mosquito</name>
    <dbReference type="NCBI Taxonomy" id="7175"/>
    <lineage>
        <taxon>Eukaryota</taxon>
        <taxon>Metazoa</taxon>
        <taxon>Ecdysozoa</taxon>
        <taxon>Arthropoda</taxon>
        <taxon>Hexapoda</taxon>
        <taxon>Insecta</taxon>
        <taxon>Pterygota</taxon>
        <taxon>Neoptera</taxon>
        <taxon>Endopterygota</taxon>
        <taxon>Diptera</taxon>
        <taxon>Nematocera</taxon>
        <taxon>Culicoidea</taxon>
        <taxon>Culicidae</taxon>
        <taxon>Culicinae</taxon>
        <taxon>Culicini</taxon>
        <taxon>Culex</taxon>
        <taxon>Culex</taxon>
    </lineage>
</organism>
<dbReference type="EMBL" id="HBUE01089950">
    <property type="protein sequence ID" value="CAG6481071.1"/>
    <property type="molecule type" value="Transcribed_RNA"/>
</dbReference>
<protein>
    <submittedName>
        <fullName evidence="2">(northern house mosquito) hypothetical protein</fullName>
    </submittedName>
</protein>
<dbReference type="PANTHER" id="PTHR20997">
    <property type="entry name" value="EG:BACR42I17.2 PROTEIN-RELATED"/>
    <property type="match status" value="1"/>
</dbReference>
<dbReference type="EMBL" id="HBUE01089947">
    <property type="protein sequence ID" value="CAG6481067.1"/>
    <property type="molecule type" value="Transcribed_RNA"/>
</dbReference>
<dbReference type="InterPro" id="IPR009832">
    <property type="entry name" value="DUF1397"/>
</dbReference>
<accession>A0A8D8BZX2</accession>
<feature type="signal peptide" evidence="1">
    <location>
        <begin position="1"/>
        <end position="21"/>
    </location>
</feature>
<sequence>MAGAFIVIAAIAALSSRESSAVPIFHGYYLSALQEGCHSKTNESTSTPSGVAQFRSCIAKHLDLQETQREYAQLNDFSRIQFFDKYCPQINSSLECFGPMMEDLRRCRDPEDMKLYEVVAETLPKAVSWICLNHGEVFASECSFGC</sequence>
<dbReference type="Pfam" id="PF07165">
    <property type="entry name" value="DUF1397"/>
    <property type="match status" value="1"/>
</dbReference>
<dbReference type="AlphaFoldDB" id="A0A8D8BZX2"/>
<keyword evidence="1" id="KW-0732">Signal</keyword>
<evidence type="ECO:0000313" key="2">
    <source>
        <dbReference type="EMBL" id="CAG6481071.1"/>
    </source>
</evidence>
<reference evidence="2" key="1">
    <citation type="submission" date="2021-05" db="EMBL/GenBank/DDBJ databases">
        <authorList>
            <person name="Alioto T."/>
            <person name="Alioto T."/>
            <person name="Gomez Garrido J."/>
        </authorList>
    </citation>
    <scope>NUCLEOTIDE SEQUENCE</scope>
</reference>
<dbReference type="PANTHER" id="PTHR20997:SF2">
    <property type="entry name" value="EG:BACR42I17.2 PROTEIN-RELATED"/>
    <property type="match status" value="1"/>
</dbReference>
<name>A0A8D8BZX2_CULPI</name>